<sequence>MITRRLRFTIVTNSRIIETRDIQFYQSQKSIYNVKTTLQVDFHILQALPIDRRQASSLSTTTNNQSN</sequence>
<dbReference type="AlphaFoldDB" id="A0A0R1GWK8"/>
<proteinExistence type="predicted"/>
<comment type="caution">
    <text evidence="1">The sequence shown here is derived from an EMBL/GenBank/DDBJ whole genome shotgun (WGS) entry which is preliminary data.</text>
</comment>
<protein>
    <submittedName>
        <fullName evidence="1">Uncharacterized protein</fullName>
    </submittedName>
</protein>
<accession>A0A0R1GWK8</accession>
<dbReference type="Proteomes" id="UP000051176">
    <property type="component" value="Unassembled WGS sequence"/>
</dbReference>
<organism evidence="1 2">
    <name type="scientific">Levilactobacillus parabrevis ATCC 53295</name>
    <dbReference type="NCBI Taxonomy" id="1267003"/>
    <lineage>
        <taxon>Bacteria</taxon>
        <taxon>Bacillati</taxon>
        <taxon>Bacillota</taxon>
        <taxon>Bacilli</taxon>
        <taxon>Lactobacillales</taxon>
        <taxon>Lactobacillaceae</taxon>
        <taxon>Levilactobacillus</taxon>
    </lineage>
</organism>
<dbReference type="EMBL" id="AZCZ01000021">
    <property type="protein sequence ID" value="KRK36435.1"/>
    <property type="molecule type" value="Genomic_DNA"/>
</dbReference>
<evidence type="ECO:0000313" key="1">
    <source>
        <dbReference type="EMBL" id="KRK36435.1"/>
    </source>
</evidence>
<dbReference type="PATRIC" id="fig|1267003.4.peg.867"/>
<reference evidence="1 2" key="1">
    <citation type="journal article" date="2015" name="Genome Announc.">
        <title>Expanding the biotechnology potential of lactobacilli through comparative genomics of 213 strains and associated genera.</title>
        <authorList>
            <person name="Sun Z."/>
            <person name="Harris H.M."/>
            <person name="McCann A."/>
            <person name="Guo C."/>
            <person name="Argimon S."/>
            <person name="Zhang W."/>
            <person name="Yang X."/>
            <person name="Jeffery I.B."/>
            <person name="Cooney J.C."/>
            <person name="Kagawa T.F."/>
            <person name="Liu W."/>
            <person name="Song Y."/>
            <person name="Salvetti E."/>
            <person name="Wrobel A."/>
            <person name="Rasinkangas P."/>
            <person name="Parkhill J."/>
            <person name="Rea M.C."/>
            <person name="O'Sullivan O."/>
            <person name="Ritari J."/>
            <person name="Douillard F.P."/>
            <person name="Paul Ross R."/>
            <person name="Yang R."/>
            <person name="Briner A.E."/>
            <person name="Felis G.E."/>
            <person name="de Vos W.M."/>
            <person name="Barrangou R."/>
            <person name="Klaenhammer T.R."/>
            <person name="Caufield P.W."/>
            <person name="Cui Y."/>
            <person name="Zhang H."/>
            <person name="O'Toole P.W."/>
        </authorList>
    </citation>
    <scope>NUCLEOTIDE SEQUENCE [LARGE SCALE GENOMIC DNA]</scope>
    <source>
        <strain evidence="1 2">ATCC 53295</strain>
    </source>
</reference>
<gene>
    <name evidence="1" type="ORF">FD07_GL000816</name>
</gene>
<evidence type="ECO:0000313" key="2">
    <source>
        <dbReference type="Proteomes" id="UP000051176"/>
    </source>
</evidence>
<keyword evidence="2" id="KW-1185">Reference proteome</keyword>
<name>A0A0R1GWK8_9LACO</name>